<reference evidence="2 3" key="1">
    <citation type="submission" date="2020-04" db="EMBL/GenBank/DDBJ databases">
        <title>Draft genome of Pyxidicoccus fallax type strain.</title>
        <authorList>
            <person name="Whitworth D.E."/>
        </authorList>
    </citation>
    <scope>NUCLEOTIDE SEQUENCE [LARGE SCALE GENOMIC DNA]</scope>
    <source>
        <strain evidence="2 3">DSM 14698</strain>
    </source>
</reference>
<evidence type="ECO:0000259" key="1">
    <source>
        <dbReference type="Pfam" id="PF14065"/>
    </source>
</evidence>
<dbReference type="RefSeq" id="WP_169351023.1">
    <property type="nucleotide sequence ID" value="NZ_JABBJJ010000358.1"/>
</dbReference>
<protein>
    <submittedName>
        <fullName evidence="2">DUF4255 domain-containing protein</fullName>
    </submittedName>
</protein>
<dbReference type="AlphaFoldDB" id="A0A848LWB9"/>
<organism evidence="2 3">
    <name type="scientific">Pyxidicoccus fallax</name>
    <dbReference type="NCBI Taxonomy" id="394095"/>
    <lineage>
        <taxon>Bacteria</taxon>
        <taxon>Pseudomonadati</taxon>
        <taxon>Myxococcota</taxon>
        <taxon>Myxococcia</taxon>
        <taxon>Myxococcales</taxon>
        <taxon>Cystobacterineae</taxon>
        <taxon>Myxococcaceae</taxon>
        <taxon>Pyxidicoccus</taxon>
    </lineage>
</organism>
<comment type="caution">
    <text evidence="2">The sequence shown here is derived from an EMBL/GenBank/DDBJ whole genome shotgun (WGS) entry which is preliminary data.</text>
</comment>
<dbReference type="Proteomes" id="UP000518300">
    <property type="component" value="Unassembled WGS sequence"/>
</dbReference>
<evidence type="ECO:0000313" key="2">
    <source>
        <dbReference type="EMBL" id="NMO21852.1"/>
    </source>
</evidence>
<feature type="domain" description="Pvc16 N-terminal" evidence="1">
    <location>
        <begin position="10"/>
        <end position="179"/>
    </location>
</feature>
<name>A0A848LWB9_9BACT</name>
<dbReference type="Pfam" id="PF14065">
    <property type="entry name" value="Pvc16_N"/>
    <property type="match status" value="1"/>
</dbReference>
<gene>
    <name evidence="2" type="ORF">HG543_44425</name>
</gene>
<sequence length="388" mass="40835">MALFSNLHHVSEVLVRVISDHVGAMPTGGIHSGEPLENPGAASEQIRITLLYVTPQASHRNDAWEKTPAGTLAPPPLTLSAFFLVTTYGTATNEEPVRAHELLGNVMQAFHTVPEVRLPLATLPSRGEGPLAFVQVPMTPELMEKVYMPLQAKHRPWVLYEVSPVQLAMDTAALPGAPVVRPGGLRLGDVRVSSQPLITRVTPDRQVQGGRVRVDVELHGQPLTQLHVGGKTRPVASLTALSEQSFVVDLPAAGPSAVSRGIRDIHLQTGDAVNPPILISDPVQVEVLGADSATVAAPQTLSHDLGTPLQLEGAGLATATEVLVWPDVGVAAPSDIRSLAVASAAAGSVQVSAAALAAASLVTGVDHRVSVKVGPHRYTPYVLLRFHA</sequence>
<evidence type="ECO:0000313" key="3">
    <source>
        <dbReference type="Proteomes" id="UP000518300"/>
    </source>
</evidence>
<proteinExistence type="predicted"/>
<keyword evidence="3" id="KW-1185">Reference proteome</keyword>
<dbReference type="EMBL" id="JABBJJ010000358">
    <property type="protein sequence ID" value="NMO21852.1"/>
    <property type="molecule type" value="Genomic_DNA"/>
</dbReference>
<dbReference type="InterPro" id="IPR025351">
    <property type="entry name" value="Pvc16_N"/>
</dbReference>
<accession>A0A848LWB9</accession>